<organism evidence="1">
    <name type="scientific">Micromonospora carbonacea</name>
    <dbReference type="NCBI Taxonomy" id="47853"/>
    <lineage>
        <taxon>Bacteria</taxon>
        <taxon>Bacillati</taxon>
        <taxon>Actinomycetota</taxon>
        <taxon>Actinomycetes</taxon>
        <taxon>Micromonosporales</taxon>
        <taxon>Micromonosporaceae</taxon>
        <taxon>Micromonospora</taxon>
    </lineage>
</organism>
<proteinExistence type="predicted"/>
<sequence length="52" mass="5461">MHGNRSPVAGPARRLRQRATLTAGQLAGLELGDEVVALTHPVHPVVRLTGPS</sequence>
<evidence type="ECO:0000313" key="1">
    <source>
        <dbReference type="EMBL" id="QLK00691.1"/>
    </source>
</evidence>
<protein>
    <submittedName>
        <fullName evidence="1">Uncharacterized protein</fullName>
    </submittedName>
</protein>
<dbReference type="EMBL" id="CP058905">
    <property type="protein sequence ID" value="QLK00691.1"/>
    <property type="molecule type" value="Genomic_DNA"/>
</dbReference>
<accession>A0A7D6GQW4</accession>
<dbReference type="AlphaFoldDB" id="A0A7D6GQW4"/>
<reference evidence="1" key="1">
    <citation type="submission" date="2020-08" db="EMBL/GenBank/DDBJ databases">
        <title>A bifunctional nitrone conjugated secondary metabolite targeting the ribosome.</title>
        <authorList>
            <person name="Limbrick E.M."/>
            <person name="Graf M."/>
            <person name="Derewacz D.K."/>
            <person name="Nguyen F."/>
            <person name="Spraggins J.M."/>
            <person name="Wieland M."/>
            <person name="Ynigez-Gutierrez A.E."/>
            <person name="Reisman B.J."/>
            <person name="Zinshteyn B."/>
            <person name="McCulloch K."/>
            <person name="Iverson T.M."/>
            <person name="Green R."/>
            <person name="Wilson D.N."/>
            <person name="Bachmann B.O."/>
        </authorList>
    </citation>
    <scope>NUCLEOTIDE SEQUENCE</scope>
    <source>
        <strain evidence="1">Africana</strain>
    </source>
</reference>
<name>A0A7D6GQW4_9ACTN</name>
<gene>
    <name evidence="1" type="ORF">HZU44_12195</name>
</gene>